<dbReference type="Proteomes" id="UP000790377">
    <property type="component" value="Unassembled WGS sequence"/>
</dbReference>
<keyword evidence="2" id="KW-1185">Reference proteome</keyword>
<sequence>MNSQEMRADVIPVDINDPDWIVDAVADLRLVLYATVAAATILAYDYLLTFDLELQHIWRARWSILKVLYILTRYLPFFGMVPLMYHVITGLGIDACRILVWFAGIIYTSGMAASVVLLLRTWAVWGRNMKIGVFLLVVFVLACTPLYYTLVTYLRSVVYDTHPPAGAPECVVLSSNRPTMTFWCIMMALEGLVLVLTLVKIRKDYRNETGLSRFILKDGVIYYAVLFTLSLLNVLIIATSPELMDLIMAT</sequence>
<gene>
    <name evidence="1" type="ORF">BJ138DRAFT_1146324</name>
</gene>
<accession>A0ACB8AJG4</accession>
<proteinExistence type="predicted"/>
<dbReference type="EMBL" id="MU267633">
    <property type="protein sequence ID" value="KAH7913289.1"/>
    <property type="molecule type" value="Genomic_DNA"/>
</dbReference>
<name>A0ACB8AJG4_9AGAM</name>
<organism evidence="1 2">
    <name type="scientific">Hygrophoropsis aurantiaca</name>
    <dbReference type="NCBI Taxonomy" id="72124"/>
    <lineage>
        <taxon>Eukaryota</taxon>
        <taxon>Fungi</taxon>
        <taxon>Dikarya</taxon>
        <taxon>Basidiomycota</taxon>
        <taxon>Agaricomycotina</taxon>
        <taxon>Agaricomycetes</taxon>
        <taxon>Agaricomycetidae</taxon>
        <taxon>Boletales</taxon>
        <taxon>Coniophorineae</taxon>
        <taxon>Hygrophoropsidaceae</taxon>
        <taxon>Hygrophoropsis</taxon>
    </lineage>
</organism>
<protein>
    <submittedName>
        <fullName evidence="1">Uncharacterized protein</fullName>
    </submittedName>
</protein>
<comment type="caution">
    <text evidence="1">The sequence shown here is derived from an EMBL/GenBank/DDBJ whole genome shotgun (WGS) entry which is preliminary data.</text>
</comment>
<reference evidence="1" key="1">
    <citation type="journal article" date="2021" name="New Phytol.">
        <title>Evolutionary innovations through gain and loss of genes in the ectomycorrhizal Boletales.</title>
        <authorList>
            <person name="Wu G."/>
            <person name="Miyauchi S."/>
            <person name="Morin E."/>
            <person name="Kuo A."/>
            <person name="Drula E."/>
            <person name="Varga T."/>
            <person name="Kohler A."/>
            <person name="Feng B."/>
            <person name="Cao Y."/>
            <person name="Lipzen A."/>
            <person name="Daum C."/>
            <person name="Hundley H."/>
            <person name="Pangilinan J."/>
            <person name="Johnson J."/>
            <person name="Barry K."/>
            <person name="LaButti K."/>
            <person name="Ng V."/>
            <person name="Ahrendt S."/>
            <person name="Min B."/>
            <person name="Choi I.G."/>
            <person name="Park H."/>
            <person name="Plett J.M."/>
            <person name="Magnuson J."/>
            <person name="Spatafora J.W."/>
            <person name="Nagy L.G."/>
            <person name="Henrissat B."/>
            <person name="Grigoriev I.V."/>
            <person name="Yang Z.L."/>
            <person name="Xu J."/>
            <person name="Martin F.M."/>
        </authorList>
    </citation>
    <scope>NUCLEOTIDE SEQUENCE</scope>
    <source>
        <strain evidence="1">ATCC 28755</strain>
    </source>
</reference>
<evidence type="ECO:0000313" key="2">
    <source>
        <dbReference type="Proteomes" id="UP000790377"/>
    </source>
</evidence>
<evidence type="ECO:0000313" key="1">
    <source>
        <dbReference type="EMBL" id="KAH7913289.1"/>
    </source>
</evidence>